<dbReference type="PROSITE" id="PS51186">
    <property type="entry name" value="GNAT"/>
    <property type="match status" value="1"/>
</dbReference>
<sequence>MLAASEAVDRAWLPPNIDAVQTDDYLVICRPTHLTSTTSGRVHAWITSDRPFAEVRTEVERFARARGTHDVWWRAERRAEPDATESLRSAGATVVLTELVMARPLTEVDTHDQQNCGTPPGVSTNVVASKEEFTALARLEAEGWGRPAPTSDTMTQDWATLRAGLESSSEFAMLATVEGSPAAVARCAVFGSVVRLFGAVTIPAFRRRGLYRSLVTARCELGHAKGATMALTKARQETSAPILEGMGFRSYAFERCWRLQFGEG</sequence>
<dbReference type="InterPro" id="IPR000182">
    <property type="entry name" value="GNAT_dom"/>
</dbReference>
<reference evidence="2 3" key="1">
    <citation type="submission" date="2018-11" db="EMBL/GenBank/DDBJ databases">
        <title>Draft genome of Simplicispira Flexivirga sp. BO-16.</title>
        <authorList>
            <person name="Im W.T."/>
        </authorList>
    </citation>
    <scope>NUCLEOTIDE SEQUENCE [LARGE SCALE GENOMIC DNA]</scope>
    <source>
        <strain evidence="2 3">BO-16</strain>
    </source>
</reference>
<proteinExistence type="predicted"/>
<comment type="caution">
    <text evidence="2">The sequence shown here is derived from an EMBL/GenBank/DDBJ whole genome shotgun (WGS) entry which is preliminary data.</text>
</comment>
<dbReference type="EMBL" id="RJJQ01000023">
    <property type="protein sequence ID" value="RNI18272.1"/>
    <property type="molecule type" value="Genomic_DNA"/>
</dbReference>
<keyword evidence="3" id="KW-1185">Reference proteome</keyword>
<protein>
    <recommendedName>
        <fullName evidence="1">N-acetyltransferase domain-containing protein</fullName>
    </recommendedName>
</protein>
<organism evidence="2 3">
    <name type="scientific">Flexivirga caeni</name>
    <dbReference type="NCBI Taxonomy" id="2294115"/>
    <lineage>
        <taxon>Bacteria</taxon>
        <taxon>Bacillati</taxon>
        <taxon>Actinomycetota</taxon>
        <taxon>Actinomycetes</taxon>
        <taxon>Micrococcales</taxon>
        <taxon>Dermacoccaceae</taxon>
        <taxon>Flexivirga</taxon>
    </lineage>
</organism>
<dbReference type="AlphaFoldDB" id="A0A3M9LYG4"/>
<evidence type="ECO:0000313" key="2">
    <source>
        <dbReference type="EMBL" id="RNI18272.1"/>
    </source>
</evidence>
<feature type="domain" description="N-acetyltransferase" evidence="1">
    <location>
        <begin position="123"/>
        <end position="264"/>
    </location>
</feature>
<accession>A0A3M9LYG4</accession>
<dbReference type="Gene3D" id="3.40.630.30">
    <property type="match status" value="1"/>
</dbReference>
<dbReference type="Proteomes" id="UP000271678">
    <property type="component" value="Unassembled WGS sequence"/>
</dbReference>
<dbReference type="GO" id="GO:0016747">
    <property type="term" value="F:acyltransferase activity, transferring groups other than amino-acyl groups"/>
    <property type="evidence" value="ECO:0007669"/>
    <property type="project" value="InterPro"/>
</dbReference>
<dbReference type="InterPro" id="IPR016181">
    <property type="entry name" value="Acyl_CoA_acyltransferase"/>
</dbReference>
<name>A0A3M9LYG4_9MICO</name>
<evidence type="ECO:0000259" key="1">
    <source>
        <dbReference type="PROSITE" id="PS51186"/>
    </source>
</evidence>
<gene>
    <name evidence="2" type="ORF">EFY87_17895</name>
</gene>
<dbReference type="SUPFAM" id="SSF55729">
    <property type="entry name" value="Acyl-CoA N-acyltransferases (Nat)"/>
    <property type="match status" value="1"/>
</dbReference>
<evidence type="ECO:0000313" key="3">
    <source>
        <dbReference type="Proteomes" id="UP000271678"/>
    </source>
</evidence>